<dbReference type="WBParaSite" id="PSAMB.scaffold4394size14787.g24182.t1">
    <property type="protein sequence ID" value="PSAMB.scaffold4394size14787.g24182.t1"/>
    <property type="gene ID" value="PSAMB.scaffold4394size14787.g24182"/>
</dbReference>
<evidence type="ECO:0000313" key="5">
    <source>
        <dbReference type="Proteomes" id="UP000887566"/>
    </source>
</evidence>
<evidence type="ECO:0000256" key="3">
    <source>
        <dbReference type="ARBA" id="ARBA00022707"/>
    </source>
</evidence>
<keyword evidence="3" id="KW-0519">Myristate</keyword>
<proteinExistence type="inferred from homology"/>
<evidence type="ECO:0000256" key="2">
    <source>
        <dbReference type="ARBA" id="ARBA00015736"/>
    </source>
</evidence>
<dbReference type="Proteomes" id="UP000887566">
    <property type="component" value="Unplaced"/>
</dbReference>
<evidence type="ECO:0000256" key="4">
    <source>
        <dbReference type="ARBA" id="ARBA00023288"/>
    </source>
</evidence>
<keyword evidence="4" id="KW-0449">Lipoprotein</keyword>
<dbReference type="PANTHER" id="PTHR12895">
    <property type="entry name" value="DYMECLIN"/>
    <property type="match status" value="1"/>
</dbReference>
<organism evidence="5 6">
    <name type="scientific">Plectus sambesii</name>
    <dbReference type="NCBI Taxonomy" id="2011161"/>
    <lineage>
        <taxon>Eukaryota</taxon>
        <taxon>Metazoa</taxon>
        <taxon>Ecdysozoa</taxon>
        <taxon>Nematoda</taxon>
        <taxon>Chromadorea</taxon>
        <taxon>Plectida</taxon>
        <taxon>Plectina</taxon>
        <taxon>Plectoidea</taxon>
        <taxon>Plectidae</taxon>
        <taxon>Plectus</taxon>
    </lineage>
</organism>
<dbReference type="GO" id="GO:0005794">
    <property type="term" value="C:Golgi apparatus"/>
    <property type="evidence" value="ECO:0007669"/>
    <property type="project" value="TreeGrafter"/>
</dbReference>
<evidence type="ECO:0000313" key="6">
    <source>
        <dbReference type="WBParaSite" id="PSAMB.scaffold4394size14787.g24182.t1"/>
    </source>
</evidence>
<comment type="similarity">
    <text evidence="1">Belongs to the dymeclin family.</text>
</comment>
<dbReference type="InterPro" id="IPR019142">
    <property type="entry name" value="Dymeclin"/>
</dbReference>
<sequence>MGGAVSAQSKPSENVLLRKFAGLEPITDNDPFWNQLLSFNMKIDQNDRNALKDFELSINDPLEALMYNTQTTGNFAAFIRVFLRRSAELKMSALCNDKIFLWQTGNALMILRFICKFLTQRLSDSEFAKVFTKNILTPDGKMEACPDFEEPFENTAEELLNSLVEILVDLAVNESTMPVHIEAVKCLLSVLSSQLYHETAQGASQFYGYLMSGRCSIHSPLLTKALLHNYLEHNTPYKTTSSENSGSIVFGLAATMWSVMQLATGSETEEVAEDKSAPVTLGSVSILLLLNLACHQPDDNRRNPYRETLAAFHNAQEVSSLTTSASVVATFKLDYGALYDRLCATVTQEPPMLLLYLLLHRNGGFRNYVLSRVNLENL</sequence>
<accession>A0A914WIZ0</accession>
<evidence type="ECO:0000256" key="1">
    <source>
        <dbReference type="ARBA" id="ARBA00010603"/>
    </source>
</evidence>
<reference evidence="6" key="1">
    <citation type="submission" date="2022-11" db="UniProtKB">
        <authorList>
            <consortium name="WormBaseParasite"/>
        </authorList>
    </citation>
    <scope>IDENTIFICATION</scope>
</reference>
<dbReference type="GO" id="GO:0007030">
    <property type="term" value="P:Golgi organization"/>
    <property type="evidence" value="ECO:0007669"/>
    <property type="project" value="TreeGrafter"/>
</dbReference>
<dbReference type="AlphaFoldDB" id="A0A914WIZ0"/>
<protein>
    <recommendedName>
        <fullName evidence="2">Dymeclin</fullName>
    </recommendedName>
</protein>
<name>A0A914WIZ0_9BILA</name>
<dbReference type="Pfam" id="PF09742">
    <property type="entry name" value="Dymeclin"/>
    <property type="match status" value="1"/>
</dbReference>
<dbReference type="PANTHER" id="PTHR12895:SF9">
    <property type="entry name" value="DYMECLIN"/>
    <property type="match status" value="1"/>
</dbReference>
<keyword evidence="5" id="KW-1185">Reference proteome</keyword>